<evidence type="ECO:0008006" key="4">
    <source>
        <dbReference type="Google" id="ProtNLM"/>
    </source>
</evidence>
<dbReference type="InterPro" id="IPR002347">
    <property type="entry name" value="SDR_fam"/>
</dbReference>
<dbReference type="EMBL" id="JAIWYP010000013">
    <property type="protein sequence ID" value="KAH3716161.1"/>
    <property type="molecule type" value="Genomic_DNA"/>
</dbReference>
<evidence type="ECO:0000313" key="2">
    <source>
        <dbReference type="EMBL" id="KAH3716161.1"/>
    </source>
</evidence>
<keyword evidence="1" id="KW-0472">Membrane</keyword>
<proteinExistence type="predicted"/>
<dbReference type="OrthoDB" id="9989144at2759"/>
<dbReference type="AlphaFoldDB" id="A0A9D4C2W6"/>
<dbReference type="PANTHER" id="PTHR44442">
    <property type="entry name" value="3-KETO-STEROID REDUCTASE"/>
    <property type="match status" value="1"/>
</dbReference>
<dbReference type="PANTHER" id="PTHR44442:SF1">
    <property type="entry name" value="3-KETO-STEROID REDUCTASE_17-BETA-HYDROXYSTEROID DEHYDROGENASE 7"/>
    <property type="match status" value="1"/>
</dbReference>
<name>A0A9D4C2W6_DREPO</name>
<dbReference type="GO" id="GO:0000253">
    <property type="term" value="F:3-beta-hydroxysteroid 3-dehydrogenase (NADP+) activity"/>
    <property type="evidence" value="ECO:0007669"/>
    <property type="project" value="TreeGrafter"/>
</dbReference>
<dbReference type="Proteomes" id="UP000828390">
    <property type="component" value="Unassembled WGS sequence"/>
</dbReference>
<accession>A0A9D4C2W6</accession>
<dbReference type="SUPFAM" id="SSF51735">
    <property type="entry name" value="NAD(P)-binding Rossmann-fold domains"/>
    <property type="match status" value="1"/>
</dbReference>
<dbReference type="InterPro" id="IPR036291">
    <property type="entry name" value="NAD(P)-bd_dom_sf"/>
</dbReference>
<keyword evidence="1" id="KW-0812">Transmembrane</keyword>
<dbReference type="Pfam" id="PF00106">
    <property type="entry name" value="adh_short"/>
    <property type="match status" value="1"/>
</dbReference>
<reference evidence="2" key="2">
    <citation type="submission" date="2020-11" db="EMBL/GenBank/DDBJ databases">
        <authorList>
            <person name="McCartney M.A."/>
            <person name="Auch B."/>
            <person name="Kono T."/>
            <person name="Mallez S."/>
            <person name="Becker A."/>
            <person name="Gohl D.M."/>
            <person name="Silverstein K.A.T."/>
            <person name="Koren S."/>
            <person name="Bechman K.B."/>
            <person name="Herman A."/>
            <person name="Abrahante J.E."/>
            <person name="Garbe J."/>
        </authorList>
    </citation>
    <scope>NUCLEOTIDE SEQUENCE</scope>
    <source>
        <strain evidence="2">Duluth1</strain>
        <tissue evidence="2">Whole animal</tissue>
    </source>
</reference>
<dbReference type="PRINTS" id="PR00081">
    <property type="entry name" value="GDHRDH"/>
</dbReference>
<sequence length="350" mass="39102">MEPQVAVITGANAGVGLSLADRLLTEYRNLHICLACRNEGRAENAQHKLLRRHPGASVSVIIVDVSSVKSVLEAAERIKEKFQKIDFLYLNAGIMKVSSINWSKVLQIFSKDGAKILSTGWGVLNHIDGVTDEGLQEVFATNLFGHFVLVRELQDYLTASGNVKIVWTSSQNANAGDLNYEDVQHRKGREPYSSSKQASDVLSVALNERLNKQGVYSTVTCPGLVFSNLLFGILPSLLWILLLPFLFFMRLFVSNLTCSPYKGAESLVWTSKQRSESLDSRVKYLSNCSVLGKPFIGQEKLRIDSTEADRLYNILEDLYQGFKRRYRDIHPSKSMGTVKATKNIANGYHH</sequence>
<comment type="caution">
    <text evidence="2">The sequence shown here is derived from an EMBL/GenBank/DDBJ whole genome shotgun (WGS) entry which is preliminary data.</text>
</comment>
<dbReference type="GO" id="GO:0006695">
    <property type="term" value="P:cholesterol biosynthetic process"/>
    <property type="evidence" value="ECO:0007669"/>
    <property type="project" value="TreeGrafter"/>
</dbReference>
<evidence type="ECO:0000313" key="3">
    <source>
        <dbReference type="Proteomes" id="UP000828390"/>
    </source>
</evidence>
<feature type="transmembrane region" description="Helical" evidence="1">
    <location>
        <begin position="229"/>
        <end position="253"/>
    </location>
</feature>
<dbReference type="InterPro" id="IPR052834">
    <property type="entry name" value="3KSR/17beta-HSD"/>
</dbReference>
<protein>
    <recommendedName>
        <fullName evidence="4">3-keto-steroid reductase</fullName>
    </recommendedName>
</protein>
<dbReference type="Gene3D" id="3.40.50.720">
    <property type="entry name" value="NAD(P)-binding Rossmann-like Domain"/>
    <property type="match status" value="1"/>
</dbReference>
<keyword evidence="1" id="KW-1133">Transmembrane helix</keyword>
<dbReference type="GO" id="GO:0005789">
    <property type="term" value="C:endoplasmic reticulum membrane"/>
    <property type="evidence" value="ECO:0007669"/>
    <property type="project" value="TreeGrafter"/>
</dbReference>
<keyword evidence="3" id="KW-1185">Reference proteome</keyword>
<evidence type="ECO:0000256" key="1">
    <source>
        <dbReference type="SAM" id="Phobius"/>
    </source>
</evidence>
<gene>
    <name evidence="2" type="ORF">DPMN_058880</name>
</gene>
<organism evidence="2 3">
    <name type="scientific">Dreissena polymorpha</name>
    <name type="common">Zebra mussel</name>
    <name type="synonym">Mytilus polymorpha</name>
    <dbReference type="NCBI Taxonomy" id="45954"/>
    <lineage>
        <taxon>Eukaryota</taxon>
        <taxon>Metazoa</taxon>
        <taxon>Spiralia</taxon>
        <taxon>Lophotrochozoa</taxon>
        <taxon>Mollusca</taxon>
        <taxon>Bivalvia</taxon>
        <taxon>Autobranchia</taxon>
        <taxon>Heteroconchia</taxon>
        <taxon>Euheterodonta</taxon>
        <taxon>Imparidentia</taxon>
        <taxon>Neoheterodontei</taxon>
        <taxon>Myida</taxon>
        <taxon>Dreissenoidea</taxon>
        <taxon>Dreissenidae</taxon>
        <taxon>Dreissena</taxon>
    </lineage>
</organism>
<reference evidence="2" key="1">
    <citation type="journal article" date="2019" name="bioRxiv">
        <title>The Genome of the Zebra Mussel, Dreissena polymorpha: A Resource for Invasive Species Research.</title>
        <authorList>
            <person name="McCartney M.A."/>
            <person name="Auch B."/>
            <person name="Kono T."/>
            <person name="Mallez S."/>
            <person name="Zhang Y."/>
            <person name="Obille A."/>
            <person name="Becker A."/>
            <person name="Abrahante J.E."/>
            <person name="Garbe J."/>
            <person name="Badalamenti J.P."/>
            <person name="Herman A."/>
            <person name="Mangelson H."/>
            <person name="Liachko I."/>
            <person name="Sullivan S."/>
            <person name="Sone E.D."/>
            <person name="Koren S."/>
            <person name="Silverstein K.A.T."/>
            <person name="Beckman K.B."/>
            <person name="Gohl D.M."/>
        </authorList>
    </citation>
    <scope>NUCLEOTIDE SEQUENCE</scope>
    <source>
        <strain evidence="2">Duluth1</strain>
        <tissue evidence="2">Whole animal</tissue>
    </source>
</reference>